<dbReference type="InterPro" id="IPR046335">
    <property type="entry name" value="LacI/GalR-like_sensor"/>
</dbReference>
<dbReference type="GO" id="GO:0003700">
    <property type="term" value="F:DNA-binding transcription factor activity"/>
    <property type="evidence" value="ECO:0007669"/>
    <property type="project" value="TreeGrafter"/>
</dbReference>
<gene>
    <name evidence="5" type="ORF">EW093_07025</name>
</gene>
<dbReference type="Proteomes" id="UP000323824">
    <property type="component" value="Chromosome"/>
</dbReference>
<evidence type="ECO:0000313" key="5">
    <source>
        <dbReference type="EMBL" id="QEN04460.1"/>
    </source>
</evidence>
<dbReference type="AlphaFoldDB" id="A0A5C1QBL8"/>
<evidence type="ECO:0000313" key="6">
    <source>
        <dbReference type="Proteomes" id="UP000323824"/>
    </source>
</evidence>
<dbReference type="Gene3D" id="3.40.50.2300">
    <property type="match status" value="1"/>
</dbReference>
<dbReference type="EMBL" id="CP035807">
    <property type="protein sequence ID" value="QEN04460.1"/>
    <property type="molecule type" value="Genomic_DNA"/>
</dbReference>
<feature type="domain" description="Transcriptional regulator LacI/GalR-like sensor" evidence="4">
    <location>
        <begin position="5"/>
        <end position="140"/>
    </location>
</feature>
<proteinExistence type="predicted"/>
<evidence type="ECO:0000256" key="3">
    <source>
        <dbReference type="ARBA" id="ARBA00023163"/>
    </source>
</evidence>
<reference evidence="5 6" key="2">
    <citation type="submission" date="2019-09" db="EMBL/GenBank/DDBJ databases">
        <title>Complete Genome Sequence and Methylome Analysis of free living Spirochaetas.</title>
        <authorList>
            <person name="Leshcheva N."/>
            <person name="Mikheeva N."/>
        </authorList>
    </citation>
    <scope>NUCLEOTIDE SEQUENCE [LARGE SCALE GENOMIC DNA]</scope>
    <source>
        <strain evidence="5 6">P</strain>
    </source>
</reference>
<dbReference type="GO" id="GO:0000976">
    <property type="term" value="F:transcription cis-regulatory region binding"/>
    <property type="evidence" value="ECO:0007669"/>
    <property type="project" value="TreeGrafter"/>
</dbReference>
<evidence type="ECO:0000259" key="4">
    <source>
        <dbReference type="Pfam" id="PF13377"/>
    </source>
</evidence>
<organism evidence="5 6">
    <name type="scientific">Thiospirochaeta perfilievii</name>
    <dbReference type="NCBI Taxonomy" id="252967"/>
    <lineage>
        <taxon>Bacteria</taxon>
        <taxon>Pseudomonadati</taxon>
        <taxon>Spirochaetota</taxon>
        <taxon>Spirochaetia</taxon>
        <taxon>Spirochaetales</taxon>
        <taxon>Spirochaetaceae</taxon>
        <taxon>Thiospirochaeta</taxon>
    </lineage>
</organism>
<keyword evidence="2" id="KW-0238">DNA-binding</keyword>
<evidence type="ECO:0000256" key="2">
    <source>
        <dbReference type="ARBA" id="ARBA00023125"/>
    </source>
</evidence>
<reference evidence="5 6" key="1">
    <citation type="submission" date="2019-02" db="EMBL/GenBank/DDBJ databases">
        <authorList>
            <person name="Fomenkov A."/>
            <person name="Dubinina G."/>
            <person name="Grabovich M."/>
            <person name="Vincze T."/>
            <person name="Roberts R.J."/>
        </authorList>
    </citation>
    <scope>NUCLEOTIDE SEQUENCE [LARGE SCALE GENOMIC DNA]</scope>
    <source>
        <strain evidence="5 6">P</strain>
    </source>
</reference>
<name>A0A5C1QBL8_9SPIO</name>
<keyword evidence="3" id="KW-0804">Transcription</keyword>
<dbReference type="InterPro" id="IPR028082">
    <property type="entry name" value="Peripla_BP_I"/>
</dbReference>
<dbReference type="KEGG" id="sper:EW093_07025"/>
<keyword evidence="6" id="KW-1185">Reference proteome</keyword>
<dbReference type="PANTHER" id="PTHR30146:SF109">
    <property type="entry name" value="HTH-TYPE TRANSCRIPTIONAL REGULATOR GALS"/>
    <property type="match status" value="1"/>
</dbReference>
<protein>
    <submittedName>
        <fullName evidence="5">LacI family transcriptional regulator</fullName>
    </submittedName>
</protein>
<evidence type="ECO:0000256" key="1">
    <source>
        <dbReference type="ARBA" id="ARBA00023015"/>
    </source>
</evidence>
<dbReference type="SUPFAM" id="SSF53822">
    <property type="entry name" value="Periplasmic binding protein-like I"/>
    <property type="match status" value="1"/>
</dbReference>
<sequence length="144" mass="15944">MCFPQRFAAFKDVLMGNGLDFSEEFLVSGDYSIKSGFDSMNELLDRNLGITAVFAVNDMMAIGAAKAVLTKGLDVPGDISIVGYDGLDYGKYFNPSLTTVKQPNADFVRSSCDILLGIIERNSKTRHIVLETRFIERESCKRVN</sequence>
<accession>A0A5C1QBL8</accession>
<dbReference type="OrthoDB" id="305766at2"/>
<keyword evidence="1" id="KW-0805">Transcription regulation</keyword>
<dbReference type="PANTHER" id="PTHR30146">
    <property type="entry name" value="LACI-RELATED TRANSCRIPTIONAL REPRESSOR"/>
    <property type="match status" value="1"/>
</dbReference>
<dbReference type="Pfam" id="PF13377">
    <property type="entry name" value="Peripla_BP_3"/>
    <property type="match status" value="1"/>
</dbReference>